<evidence type="ECO:0000313" key="3">
    <source>
        <dbReference type="Proteomes" id="UP001396334"/>
    </source>
</evidence>
<gene>
    <name evidence="2" type="ORF">V6N11_009452</name>
</gene>
<dbReference type="Proteomes" id="UP001396334">
    <property type="component" value="Unassembled WGS sequence"/>
</dbReference>
<protein>
    <submittedName>
        <fullName evidence="2">Uncharacterized protein</fullName>
    </submittedName>
</protein>
<reference evidence="2 3" key="1">
    <citation type="journal article" date="2024" name="G3 (Bethesda)">
        <title>Genome assembly of Hibiscus sabdariffa L. provides insights into metabolisms of medicinal natural products.</title>
        <authorList>
            <person name="Kim T."/>
        </authorList>
    </citation>
    <scope>NUCLEOTIDE SEQUENCE [LARGE SCALE GENOMIC DNA]</scope>
    <source>
        <strain evidence="2">TK-2024</strain>
        <tissue evidence="2">Old leaves</tissue>
    </source>
</reference>
<name>A0ABR2P5C8_9ROSI</name>
<accession>A0ABR2P5C8</accession>
<organism evidence="2 3">
    <name type="scientific">Hibiscus sabdariffa</name>
    <name type="common">roselle</name>
    <dbReference type="NCBI Taxonomy" id="183260"/>
    <lineage>
        <taxon>Eukaryota</taxon>
        <taxon>Viridiplantae</taxon>
        <taxon>Streptophyta</taxon>
        <taxon>Embryophyta</taxon>
        <taxon>Tracheophyta</taxon>
        <taxon>Spermatophyta</taxon>
        <taxon>Magnoliopsida</taxon>
        <taxon>eudicotyledons</taxon>
        <taxon>Gunneridae</taxon>
        <taxon>Pentapetalae</taxon>
        <taxon>rosids</taxon>
        <taxon>malvids</taxon>
        <taxon>Malvales</taxon>
        <taxon>Malvaceae</taxon>
        <taxon>Malvoideae</taxon>
        <taxon>Hibiscus</taxon>
    </lineage>
</organism>
<proteinExistence type="predicted"/>
<evidence type="ECO:0000313" key="2">
    <source>
        <dbReference type="EMBL" id="KAK8983663.1"/>
    </source>
</evidence>
<comment type="caution">
    <text evidence="2">The sequence shown here is derived from an EMBL/GenBank/DDBJ whole genome shotgun (WGS) entry which is preliminary data.</text>
</comment>
<evidence type="ECO:0000256" key="1">
    <source>
        <dbReference type="SAM" id="MobiDB-lite"/>
    </source>
</evidence>
<feature type="region of interest" description="Disordered" evidence="1">
    <location>
        <begin position="1"/>
        <end position="30"/>
    </location>
</feature>
<sequence>MVMKESFRPSSSKSAKEKMYVRTSSSAHGRDDEMEDIVWAFGGRPEKPLLFPPQLAIFFSFQAYADRMG</sequence>
<dbReference type="EMBL" id="JBBPBN010000079">
    <property type="protein sequence ID" value="KAK8983663.1"/>
    <property type="molecule type" value="Genomic_DNA"/>
</dbReference>
<keyword evidence="3" id="KW-1185">Reference proteome</keyword>